<accession>A0A820N7Y5</accession>
<dbReference type="Proteomes" id="UP000663836">
    <property type="component" value="Unassembled WGS sequence"/>
</dbReference>
<proteinExistence type="predicted"/>
<reference evidence="1" key="1">
    <citation type="submission" date="2021-02" db="EMBL/GenBank/DDBJ databases">
        <authorList>
            <person name="Nowell W R."/>
        </authorList>
    </citation>
    <scope>NUCLEOTIDE SEQUENCE</scope>
</reference>
<evidence type="ECO:0000313" key="2">
    <source>
        <dbReference type="Proteomes" id="UP000663836"/>
    </source>
</evidence>
<gene>
    <name evidence="1" type="ORF">JBS370_LOCUS42976</name>
</gene>
<dbReference type="EMBL" id="CAJOBD010061699">
    <property type="protein sequence ID" value="CAF4385007.1"/>
    <property type="molecule type" value="Genomic_DNA"/>
</dbReference>
<comment type="caution">
    <text evidence="1">The sequence shown here is derived from an EMBL/GenBank/DDBJ whole genome shotgun (WGS) entry which is preliminary data.</text>
</comment>
<sequence>EQARQLFKEPDVLPAEATDIKWTEPDEEGLVSYMVNGKGFS</sequence>
<feature type="non-terminal residue" evidence="1">
    <location>
        <position position="41"/>
    </location>
</feature>
<feature type="non-terminal residue" evidence="1">
    <location>
        <position position="1"/>
    </location>
</feature>
<organism evidence="1 2">
    <name type="scientific">Rotaria sordida</name>
    <dbReference type="NCBI Taxonomy" id="392033"/>
    <lineage>
        <taxon>Eukaryota</taxon>
        <taxon>Metazoa</taxon>
        <taxon>Spiralia</taxon>
        <taxon>Gnathifera</taxon>
        <taxon>Rotifera</taxon>
        <taxon>Eurotatoria</taxon>
        <taxon>Bdelloidea</taxon>
        <taxon>Philodinida</taxon>
        <taxon>Philodinidae</taxon>
        <taxon>Rotaria</taxon>
    </lineage>
</organism>
<name>A0A820N7Y5_9BILA</name>
<evidence type="ECO:0000313" key="1">
    <source>
        <dbReference type="EMBL" id="CAF4385007.1"/>
    </source>
</evidence>
<protein>
    <submittedName>
        <fullName evidence="1">Uncharacterized protein</fullName>
    </submittedName>
</protein>
<dbReference type="AlphaFoldDB" id="A0A820N7Y5"/>